<feature type="binding site" evidence="10">
    <location>
        <position position="72"/>
    </location>
    <ligand>
        <name>Na(+)</name>
        <dbReference type="ChEBI" id="CHEBI:29101"/>
        <note>structural</note>
    </ligand>
</feature>
<name>A0A174S725_9FIRM</name>
<protein>
    <recommendedName>
        <fullName evidence="10">Fluoride-specific ion channel FluC</fullName>
    </recommendedName>
</protein>
<evidence type="ECO:0000256" key="3">
    <source>
        <dbReference type="ARBA" id="ARBA00022692"/>
    </source>
</evidence>
<keyword evidence="4 10" id="KW-1133">Transmembrane helix</keyword>
<accession>A0A174S725</accession>
<organism evidence="11 13">
    <name type="scientific">Anaerotruncus colihominis</name>
    <dbReference type="NCBI Taxonomy" id="169435"/>
    <lineage>
        <taxon>Bacteria</taxon>
        <taxon>Bacillati</taxon>
        <taxon>Bacillota</taxon>
        <taxon>Clostridia</taxon>
        <taxon>Eubacteriales</taxon>
        <taxon>Oscillospiraceae</taxon>
        <taxon>Anaerotruncus</taxon>
    </lineage>
</organism>
<reference evidence="14" key="2">
    <citation type="submission" date="2017-04" db="EMBL/GenBank/DDBJ databases">
        <title>Function of individual gut microbiota members based on whole genome sequencing of pure cultures obtained from chicken caecum.</title>
        <authorList>
            <person name="Medvecky M."/>
            <person name="Cejkova D."/>
            <person name="Polansky O."/>
            <person name="Karasova D."/>
            <person name="Kubasova T."/>
            <person name="Cizek A."/>
            <person name="Rychlik I."/>
        </authorList>
    </citation>
    <scope>NUCLEOTIDE SEQUENCE [LARGE SCALE GENOMIC DNA]</scope>
    <source>
        <strain evidence="14">An175</strain>
    </source>
</reference>
<evidence type="ECO:0000256" key="4">
    <source>
        <dbReference type="ARBA" id="ARBA00022989"/>
    </source>
</evidence>
<dbReference type="Proteomes" id="UP000196386">
    <property type="component" value="Unassembled WGS sequence"/>
</dbReference>
<keyword evidence="10" id="KW-0813">Transport</keyword>
<dbReference type="AlphaFoldDB" id="A0A174S725"/>
<dbReference type="NCBIfam" id="TIGR00494">
    <property type="entry name" value="crcB"/>
    <property type="match status" value="1"/>
</dbReference>
<proteinExistence type="inferred from homology"/>
<evidence type="ECO:0000256" key="2">
    <source>
        <dbReference type="ARBA" id="ARBA00022475"/>
    </source>
</evidence>
<dbReference type="GO" id="GO:0062054">
    <property type="term" value="F:fluoride channel activity"/>
    <property type="evidence" value="ECO:0007669"/>
    <property type="project" value="UniProtKB-UniRule"/>
</dbReference>
<feature type="transmembrane region" description="Helical" evidence="10">
    <location>
        <begin position="30"/>
        <end position="51"/>
    </location>
</feature>
<dbReference type="GeneID" id="72462465"/>
<keyword evidence="2 10" id="KW-1003">Cell membrane</keyword>
<dbReference type="HAMAP" id="MF_00454">
    <property type="entry name" value="FluC"/>
    <property type="match status" value="1"/>
</dbReference>
<feature type="transmembrane region" description="Helical" evidence="10">
    <location>
        <begin position="58"/>
        <end position="77"/>
    </location>
</feature>
<reference evidence="12" key="3">
    <citation type="journal article" date="2018" name="BMC Genomics">
        <title>Whole genome sequencing and function prediction of 133 gut anaerobes isolated from chicken caecum in pure cultures.</title>
        <authorList>
            <person name="Medvecky M."/>
            <person name="Cejkova D."/>
            <person name="Polansky O."/>
            <person name="Karasova D."/>
            <person name="Kubasova T."/>
            <person name="Cizek A."/>
            <person name="Rychlik I."/>
        </authorList>
    </citation>
    <scope>NUCLEOTIDE SEQUENCE</scope>
    <source>
        <strain evidence="12">An175</strain>
    </source>
</reference>
<gene>
    <name evidence="10 11" type="primary">crcB</name>
    <name evidence="10" type="synonym">fluC</name>
    <name evidence="12" type="ORF">B5F11_06795</name>
    <name evidence="11" type="ORF">ERS852551_02411</name>
</gene>
<evidence type="ECO:0000313" key="13">
    <source>
        <dbReference type="Proteomes" id="UP000095765"/>
    </source>
</evidence>
<evidence type="ECO:0000313" key="11">
    <source>
        <dbReference type="EMBL" id="CUP92316.1"/>
    </source>
</evidence>
<evidence type="ECO:0000313" key="12">
    <source>
        <dbReference type="EMBL" id="OUP70028.1"/>
    </source>
</evidence>
<evidence type="ECO:0000256" key="10">
    <source>
        <dbReference type="HAMAP-Rule" id="MF_00454"/>
    </source>
</evidence>
<dbReference type="Proteomes" id="UP000095765">
    <property type="component" value="Unassembled WGS sequence"/>
</dbReference>
<dbReference type="EMBL" id="NFKP01000006">
    <property type="protein sequence ID" value="OUP70028.1"/>
    <property type="molecule type" value="Genomic_DNA"/>
</dbReference>
<evidence type="ECO:0000256" key="7">
    <source>
        <dbReference type="ARBA" id="ARBA00035120"/>
    </source>
</evidence>
<dbReference type="RefSeq" id="WP_006875947.1">
    <property type="nucleotide sequence ID" value="NZ_CABIWA010000018.1"/>
</dbReference>
<comment type="activity regulation">
    <text evidence="10">Na(+) is not transported, but it plays an essential structural role and its presence is essential for fluoride channel function.</text>
</comment>
<keyword evidence="10" id="KW-0915">Sodium</keyword>
<evidence type="ECO:0000256" key="5">
    <source>
        <dbReference type="ARBA" id="ARBA00023136"/>
    </source>
</evidence>
<evidence type="ECO:0000256" key="9">
    <source>
        <dbReference type="ARBA" id="ARBA00049940"/>
    </source>
</evidence>
<evidence type="ECO:0000256" key="6">
    <source>
        <dbReference type="ARBA" id="ARBA00023303"/>
    </source>
</evidence>
<evidence type="ECO:0000256" key="8">
    <source>
        <dbReference type="ARBA" id="ARBA00035585"/>
    </source>
</evidence>
<keyword evidence="5 10" id="KW-0472">Membrane</keyword>
<evidence type="ECO:0000256" key="1">
    <source>
        <dbReference type="ARBA" id="ARBA00004651"/>
    </source>
</evidence>
<comment type="subcellular location">
    <subcellularLocation>
        <location evidence="1 10">Cell membrane</location>
        <topology evidence="1 10">Multi-pass membrane protein</topology>
    </subcellularLocation>
</comment>
<dbReference type="InterPro" id="IPR003691">
    <property type="entry name" value="FluC"/>
</dbReference>
<reference evidence="11 13" key="1">
    <citation type="submission" date="2015-09" db="EMBL/GenBank/DDBJ databases">
        <authorList>
            <consortium name="Pathogen Informatics"/>
        </authorList>
    </citation>
    <scope>NUCLEOTIDE SEQUENCE [LARGE SCALE GENOMIC DNA]</scope>
    <source>
        <strain evidence="11 13">2789STDY5834939</strain>
    </source>
</reference>
<dbReference type="OrthoDB" id="9815830at2"/>
<sequence>MQTCLAVGAGGALGAICRYLFSLIPFPGPFPVATLLINLFGAVVIGFVTGLAEHQPNIPFGLILFLKTGVCGGFTTFSTFSLETVTLFEQKRPALGILYACISVLLCVLGVLIGKLLAQRIA</sequence>
<evidence type="ECO:0000313" key="14">
    <source>
        <dbReference type="Proteomes" id="UP000196386"/>
    </source>
</evidence>
<dbReference type="PANTHER" id="PTHR28259">
    <property type="entry name" value="FLUORIDE EXPORT PROTEIN 1-RELATED"/>
    <property type="match status" value="1"/>
</dbReference>
<dbReference type="EMBL" id="CZBE01000016">
    <property type="protein sequence ID" value="CUP92316.1"/>
    <property type="molecule type" value="Genomic_DNA"/>
</dbReference>
<feature type="binding site" evidence="10">
    <location>
        <position position="75"/>
    </location>
    <ligand>
        <name>Na(+)</name>
        <dbReference type="ChEBI" id="CHEBI:29101"/>
        <note>structural</note>
    </ligand>
</feature>
<comment type="function">
    <text evidence="9 10">Fluoride-specific ion channel. Important for reducing fluoride concentration in the cell, thus reducing its toxicity.</text>
</comment>
<feature type="transmembrane region" description="Helical" evidence="10">
    <location>
        <begin position="97"/>
        <end position="118"/>
    </location>
</feature>
<comment type="catalytic activity">
    <reaction evidence="8">
        <text>fluoride(in) = fluoride(out)</text>
        <dbReference type="Rhea" id="RHEA:76159"/>
        <dbReference type="ChEBI" id="CHEBI:17051"/>
    </reaction>
    <physiologicalReaction direction="left-to-right" evidence="8">
        <dbReference type="Rhea" id="RHEA:76160"/>
    </physiologicalReaction>
</comment>
<dbReference type="GO" id="GO:0140114">
    <property type="term" value="P:cellular detoxification of fluoride"/>
    <property type="evidence" value="ECO:0007669"/>
    <property type="project" value="UniProtKB-UniRule"/>
</dbReference>
<keyword evidence="10" id="KW-0479">Metal-binding</keyword>
<dbReference type="GO" id="GO:0046872">
    <property type="term" value="F:metal ion binding"/>
    <property type="evidence" value="ECO:0007669"/>
    <property type="project" value="UniProtKB-KW"/>
</dbReference>
<dbReference type="GO" id="GO:0005886">
    <property type="term" value="C:plasma membrane"/>
    <property type="evidence" value="ECO:0007669"/>
    <property type="project" value="UniProtKB-SubCell"/>
</dbReference>
<comment type="similarity">
    <text evidence="7 10">Belongs to the fluoride channel Fluc/FEX (TC 1.A.43) family.</text>
</comment>
<keyword evidence="10" id="KW-0406">Ion transport</keyword>
<keyword evidence="6 10" id="KW-0407">Ion channel</keyword>
<dbReference type="Pfam" id="PF02537">
    <property type="entry name" value="CRCB"/>
    <property type="match status" value="1"/>
</dbReference>
<keyword evidence="3 10" id="KW-0812">Transmembrane</keyword>
<dbReference type="PANTHER" id="PTHR28259:SF1">
    <property type="entry name" value="FLUORIDE EXPORT PROTEIN 1-RELATED"/>
    <property type="match status" value="1"/>
</dbReference>